<comment type="pathway">
    <text evidence="4">Lipid metabolism.</text>
</comment>
<evidence type="ECO:0000313" key="20">
    <source>
        <dbReference type="EMBL" id="MBC8534406.1"/>
    </source>
</evidence>
<dbReference type="GO" id="GO:0005886">
    <property type="term" value="C:plasma membrane"/>
    <property type="evidence" value="ECO:0007669"/>
    <property type="project" value="UniProtKB-SubCell"/>
</dbReference>
<feature type="transmembrane region" description="Helical" evidence="19">
    <location>
        <begin position="104"/>
        <end position="124"/>
    </location>
</feature>
<comment type="caution">
    <text evidence="20">The sequence shown here is derived from an EMBL/GenBank/DDBJ whole genome shotgun (WGS) entry which is preliminary data.</text>
</comment>
<dbReference type="PANTHER" id="PTHR46382:SF1">
    <property type="entry name" value="PHOSPHATIDATE CYTIDYLYLTRANSFERASE"/>
    <property type="match status" value="1"/>
</dbReference>
<evidence type="ECO:0000256" key="11">
    <source>
        <dbReference type="ARBA" id="ARBA00022692"/>
    </source>
</evidence>
<sequence length="273" mass="29370">MGKRIFSGAILVLVTIAVVVFNRSFPLLLPIVIALISAASVYELAGAAGVSKNLWLTGPSLILAVAVPFLISTPWIGLALFLYTVVLFLVQLRVHADYTFREIGVLYSMTLLIPLALSLAVPLRDEHEKYGIVLVVFCIAVAWVSDAGAFFAGKFLGKHKLCPNISPKKTVEGLLGGFVLNFLFMMLAGVVLEAVYGAEISVSYLSLVLLSIGGSAISVLGDLSFSLIKRGCHIKDFGNVIPGHGGFLDRFDSVIFTTPFVYYLTLFLPAILA</sequence>
<protein>
    <recommendedName>
        <fullName evidence="7 18">Phosphatidate cytidylyltransferase</fullName>
        <ecNumber evidence="6 18">2.7.7.41</ecNumber>
    </recommendedName>
</protein>
<keyword evidence="9" id="KW-0444">Lipid biosynthesis</keyword>
<evidence type="ECO:0000256" key="17">
    <source>
        <dbReference type="ARBA" id="ARBA00023264"/>
    </source>
</evidence>
<dbReference type="InterPro" id="IPR000374">
    <property type="entry name" value="PC_trans"/>
</dbReference>
<feature type="transmembrane region" description="Helical" evidence="19">
    <location>
        <begin position="202"/>
        <end position="225"/>
    </location>
</feature>
<comment type="pathway">
    <text evidence="3 18">Phospholipid metabolism; CDP-diacylglycerol biosynthesis; CDP-diacylglycerol from sn-glycerol 3-phosphate: step 3/3.</text>
</comment>
<evidence type="ECO:0000256" key="4">
    <source>
        <dbReference type="ARBA" id="ARBA00005189"/>
    </source>
</evidence>
<dbReference type="PANTHER" id="PTHR46382">
    <property type="entry name" value="PHOSPHATIDATE CYTIDYLYLTRANSFERASE"/>
    <property type="match status" value="1"/>
</dbReference>
<evidence type="ECO:0000256" key="18">
    <source>
        <dbReference type="RuleBase" id="RU003938"/>
    </source>
</evidence>
<evidence type="ECO:0000256" key="2">
    <source>
        <dbReference type="ARBA" id="ARBA00004651"/>
    </source>
</evidence>
<keyword evidence="21" id="KW-1185">Reference proteome</keyword>
<evidence type="ECO:0000256" key="1">
    <source>
        <dbReference type="ARBA" id="ARBA00001698"/>
    </source>
</evidence>
<evidence type="ECO:0000256" key="7">
    <source>
        <dbReference type="ARBA" id="ARBA00019373"/>
    </source>
</evidence>
<evidence type="ECO:0000256" key="15">
    <source>
        <dbReference type="ARBA" id="ARBA00023136"/>
    </source>
</evidence>
<dbReference type="RefSeq" id="WP_249319987.1">
    <property type="nucleotide sequence ID" value="NZ_JACRSN010000016.1"/>
</dbReference>
<dbReference type="Pfam" id="PF01148">
    <property type="entry name" value="CTP_transf_1"/>
    <property type="match status" value="1"/>
</dbReference>
<feature type="transmembrane region" description="Helical" evidence="19">
    <location>
        <begin position="62"/>
        <end position="92"/>
    </location>
</feature>
<evidence type="ECO:0000256" key="14">
    <source>
        <dbReference type="ARBA" id="ARBA00023098"/>
    </source>
</evidence>
<evidence type="ECO:0000256" key="13">
    <source>
        <dbReference type="ARBA" id="ARBA00022989"/>
    </source>
</evidence>
<evidence type="ECO:0000256" key="16">
    <source>
        <dbReference type="ARBA" id="ARBA00023209"/>
    </source>
</evidence>
<keyword evidence="13 19" id="KW-1133">Transmembrane helix</keyword>
<dbReference type="EC" id="2.7.7.41" evidence="6 18"/>
<organism evidence="20 21">
    <name type="scientific">Yeguia hominis</name>
    <dbReference type="NCBI Taxonomy" id="2763662"/>
    <lineage>
        <taxon>Bacteria</taxon>
        <taxon>Bacillati</taxon>
        <taxon>Bacillota</taxon>
        <taxon>Clostridia</taxon>
        <taxon>Eubacteriales</taxon>
        <taxon>Yeguiaceae</taxon>
        <taxon>Yeguia</taxon>
    </lineage>
</organism>
<evidence type="ECO:0000256" key="8">
    <source>
        <dbReference type="ARBA" id="ARBA00022475"/>
    </source>
</evidence>
<keyword evidence="8" id="KW-1003">Cell membrane</keyword>
<keyword evidence="15 19" id="KW-0472">Membrane</keyword>
<proteinExistence type="inferred from homology"/>
<feature type="transmembrane region" description="Helical" evidence="19">
    <location>
        <begin position="254"/>
        <end position="272"/>
    </location>
</feature>
<dbReference type="Proteomes" id="UP000651482">
    <property type="component" value="Unassembled WGS sequence"/>
</dbReference>
<gene>
    <name evidence="20" type="ORF">IAG03_10480</name>
</gene>
<feature type="transmembrane region" description="Helical" evidence="19">
    <location>
        <begin position="130"/>
        <end position="152"/>
    </location>
</feature>
<keyword evidence="10 18" id="KW-0808">Transferase</keyword>
<evidence type="ECO:0000256" key="9">
    <source>
        <dbReference type="ARBA" id="ARBA00022516"/>
    </source>
</evidence>
<dbReference type="GO" id="GO:0004605">
    <property type="term" value="F:phosphatidate cytidylyltransferase activity"/>
    <property type="evidence" value="ECO:0007669"/>
    <property type="project" value="UniProtKB-EC"/>
</dbReference>
<evidence type="ECO:0000256" key="12">
    <source>
        <dbReference type="ARBA" id="ARBA00022695"/>
    </source>
</evidence>
<dbReference type="PROSITE" id="PS01315">
    <property type="entry name" value="CDS"/>
    <property type="match status" value="1"/>
</dbReference>
<evidence type="ECO:0000256" key="19">
    <source>
        <dbReference type="SAM" id="Phobius"/>
    </source>
</evidence>
<evidence type="ECO:0000256" key="3">
    <source>
        <dbReference type="ARBA" id="ARBA00005119"/>
    </source>
</evidence>
<evidence type="ECO:0000256" key="10">
    <source>
        <dbReference type="ARBA" id="ARBA00022679"/>
    </source>
</evidence>
<dbReference type="EMBL" id="JACRSN010000016">
    <property type="protein sequence ID" value="MBC8534406.1"/>
    <property type="molecule type" value="Genomic_DNA"/>
</dbReference>
<name>A0A926D9Z9_9FIRM</name>
<keyword evidence="14" id="KW-0443">Lipid metabolism</keyword>
<comment type="similarity">
    <text evidence="5 18">Belongs to the CDS family.</text>
</comment>
<dbReference type="GO" id="GO:0016024">
    <property type="term" value="P:CDP-diacylglycerol biosynthetic process"/>
    <property type="evidence" value="ECO:0007669"/>
    <property type="project" value="TreeGrafter"/>
</dbReference>
<keyword evidence="12 18" id="KW-0548">Nucleotidyltransferase</keyword>
<reference evidence="20" key="1">
    <citation type="submission" date="2020-08" db="EMBL/GenBank/DDBJ databases">
        <title>Genome public.</title>
        <authorList>
            <person name="Liu C."/>
            <person name="Sun Q."/>
        </authorList>
    </citation>
    <scope>NUCLEOTIDE SEQUENCE</scope>
    <source>
        <strain evidence="20">NSJ-40</strain>
    </source>
</reference>
<feature type="transmembrane region" description="Helical" evidence="19">
    <location>
        <begin position="173"/>
        <end position="196"/>
    </location>
</feature>
<evidence type="ECO:0000313" key="21">
    <source>
        <dbReference type="Proteomes" id="UP000651482"/>
    </source>
</evidence>
<evidence type="ECO:0000256" key="6">
    <source>
        <dbReference type="ARBA" id="ARBA00012487"/>
    </source>
</evidence>
<keyword evidence="16" id="KW-0594">Phospholipid biosynthesis</keyword>
<comment type="subcellular location">
    <subcellularLocation>
        <location evidence="2">Cell membrane</location>
        <topology evidence="2">Multi-pass membrane protein</topology>
    </subcellularLocation>
</comment>
<keyword evidence="17" id="KW-1208">Phospholipid metabolism</keyword>
<keyword evidence="11 18" id="KW-0812">Transmembrane</keyword>
<accession>A0A926D9Z9</accession>
<dbReference type="AlphaFoldDB" id="A0A926D9Z9"/>
<comment type="catalytic activity">
    <reaction evidence="1 18">
        <text>a 1,2-diacyl-sn-glycero-3-phosphate + CTP + H(+) = a CDP-1,2-diacyl-sn-glycerol + diphosphate</text>
        <dbReference type="Rhea" id="RHEA:16229"/>
        <dbReference type="ChEBI" id="CHEBI:15378"/>
        <dbReference type="ChEBI" id="CHEBI:33019"/>
        <dbReference type="ChEBI" id="CHEBI:37563"/>
        <dbReference type="ChEBI" id="CHEBI:58332"/>
        <dbReference type="ChEBI" id="CHEBI:58608"/>
        <dbReference type="EC" id="2.7.7.41"/>
    </reaction>
</comment>
<evidence type="ECO:0000256" key="5">
    <source>
        <dbReference type="ARBA" id="ARBA00010185"/>
    </source>
</evidence>